<feature type="region of interest" description="Disordered" evidence="1">
    <location>
        <begin position="16"/>
        <end position="57"/>
    </location>
</feature>
<evidence type="ECO:0000256" key="2">
    <source>
        <dbReference type="SAM" id="SignalP"/>
    </source>
</evidence>
<dbReference type="RefSeq" id="WP_136907414.1">
    <property type="nucleotide sequence ID" value="NZ_SUMD01000002.1"/>
</dbReference>
<feature type="signal peptide" evidence="2">
    <location>
        <begin position="1"/>
        <end position="20"/>
    </location>
</feature>
<protein>
    <recommendedName>
        <fullName evidence="5">Excalibur calcium-binding domain-containing protein</fullName>
    </recommendedName>
</protein>
<keyword evidence="2" id="KW-0732">Signal</keyword>
<sequence length="96" mass="9650">MLVSIAAIVITVAGSGGAGATVSGTDQTPSSPAPTPTEQEPGTATRYVSKPPDNPGDQAYCNLQADRANAMADSDPTSAKWIVESANSNGCKIVEA</sequence>
<gene>
    <name evidence="3" type="ORF">FCG67_04120</name>
</gene>
<evidence type="ECO:0000256" key="1">
    <source>
        <dbReference type="SAM" id="MobiDB-lite"/>
    </source>
</evidence>
<evidence type="ECO:0000313" key="4">
    <source>
        <dbReference type="Proteomes" id="UP000305109"/>
    </source>
</evidence>
<feature type="compositionally biased region" description="Polar residues" evidence="1">
    <location>
        <begin position="26"/>
        <end position="42"/>
    </location>
</feature>
<dbReference type="EMBL" id="SUMD01000002">
    <property type="protein sequence ID" value="TJZ80081.1"/>
    <property type="molecule type" value="Genomic_DNA"/>
</dbReference>
<reference evidence="3 4" key="1">
    <citation type="submission" date="2019-04" db="EMBL/GenBank/DDBJ databases">
        <title>Rhodococcus oryzae sp. nov., a novel actinomycete isolated from rhizosphere soil of rice (Oryza sativa L.).</title>
        <authorList>
            <person name="Li C."/>
        </authorList>
    </citation>
    <scope>NUCLEOTIDE SEQUENCE [LARGE SCALE GENOMIC DNA]</scope>
    <source>
        <strain evidence="3 4">NEAU-CX67</strain>
    </source>
</reference>
<keyword evidence="4" id="KW-1185">Reference proteome</keyword>
<dbReference type="Proteomes" id="UP000305109">
    <property type="component" value="Unassembled WGS sequence"/>
</dbReference>
<organism evidence="3 4">
    <name type="scientific">Rhodococcus oryzae</name>
    <dbReference type="NCBI Taxonomy" id="2571143"/>
    <lineage>
        <taxon>Bacteria</taxon>
        <taxon>Bacillati</taxon>
        <taxon>Actinomycetota</taxon>
        <taxon>Actinomycetes</taxon>
        <taxon>Mycobacteriales</taxon>
        <taxon>Nocardiaceae</taxon>
        <taxon>Rhodococcus</taxon>
    </lineage>
</organism>
<feature type="chain" id="PRO_5046485709" description="Excalibur calcium-binding domain-containing protein" evidence="2">
    <location>
        <begin position="21"/>
        <end position="96"/>
    </location>
</feature>
<proteinExistence type="predicted"/>
<accession>A0ABY2RNM9</accession>
<comment type="caution">
    <text evidence="3">The sequence shown here is derived from an EMBL/GenBank/DDBJ whole genome shotgun (WGS) entry which is preliminary data.</text>
</comment>
<name>A0ABY2RNM9_9NOCA</name>
<evidence type="ECO:0008006" key="5">
    <source>
        <dbReference type="Google" id="ProtNLM"/>
    </source>
</evidence>
<evidence type="ECO:0000313" key="3">
    <source>
        <dbReference type="EMBL" id="TJZ80081.1"/>
    </source>
</evidence>